<dbReference type="HOGENOM" id="CLU_015166_10_9_1"/>
<reference evidence="10 11" key="1">
    <citation type="submission" date="2014-04" db="EMBL/GenBank/DDBJ databases">
        <authorList>
            <consortium name="DOE Joint Genome Institute"/>
            <person name="Kuo A."/>
            <person name="Zuccaro A."/>
            <person name="Kohler A."/>
            <person name="Nagy L.G."/>
            <person name="Floudas D."/>
            <person name="Copeland A."/>
            <person name="Barry K.W."/>
            <person name="Cichocki N."/>
            <person name="Veneault-Fourrey C."/>
            <person name="LaButti K."/>
            <person name="Lindquist E.A."/>
            <person name="Lipzen A."/>
            <person name="Lundell T."/>
            <person name="Morin E."/>
            <person name="Murat C."/>
            <person name="Sun H."/>
            <person name="Tunlid A."/>
            <person name="Henrissat B."/>
            <person name="Grigoriev I.V."/>
            <person name="Hibbett D.S."/>
            <person name="Martin F."/>
            <person name="Nordberg H.P."/>
            <person name="Cantor M.N."/>
            <person name="Hua S.X."/>
        </authorList>
    </citation>
    <scope>NUCLEOTIDE SEQUENCE [LARGE SCALE GENOMIC DNA]</scope>
    <source>
        <strain evidence="10 11">MAFF 305830</strain>
    </source>
</reference>
<dbReference type="Gene3D" id="1.50.40.10">
    <property type="entry name" value="Mitochondrial carrier domain"/>
    <property type="match status" value="1"/>
</dbReference>
<keyword evidence="11" id="KW-1185">Reference proteome</keyword>
<organism evidence="10 11">
    <name type="scientific">Serendipita vermifera MAFF 305830</name>
    <dbReference type="NCBI Taxonomy" id="933852"/>
    <lineage>
        <taxon>Eukaryota</taxon>
        <taxon>Fungi</taxon>
        <taxon>Dikarya</taxon>
        <taxon>Basidiomycota</taxon>
        <taxon>Agaricomycotina</taxon>
        <taxon>Agaricomycetes</taxon>
        <taxon>Sebacinales</taxon>
        <taxon>Serendipitaceae</taxon>
        <taxon>Serendipita</taxon>
    </lineage>
</organism>
<dbReference type="PROSITE" id="PS50920">
    <property type="entry name" value="SOLCAR"/>
    <property type="match status" value="3"/>
</dbReference>
<evidence type="ECO:0000256" key="2">
    <source>
        <dbReference type="ARBA" id="ARBA00022448"/>
    </source>
</evidence>
<keyword evidence="6" id="KW-0496">Mitochondrion</keyword>
<feature type="repeat" description="Solcar" evidence="8">
    <location>
        <begin position="116"/>
        <end position="247"/>
    </location>
</feature>
<reference evidence="11" key="2">
    <citation type="submission" date="2015-01" db="EMBL/GenBank/DDBJ databases">
        <title>Evolutionary Origins and Diversification of the Mycorrhizal Mutualists.</title>
        <authorList>
            <consortium name="DOE Joint Genome Institute"/>
            <consortium name="Mycorrhizal Genomics Consortium"/>
            <person name="Kohler A."/>
            <person name="Kuo A."/>
            <person name="Nagy L.G."/>
            <person name="Floudas D."/>
            <person name="Copeland A."/>
            <person name="Barry K.W."/>
            <person name="Cichocki N."/>
            <person name="Veneault-Fourrey C."/>
            <person name="LaButti K."/>
            <person name="Lindquist E.A."/>
            <person name="Lipzen A."/>
            <person name="Lundell T."/>
            <person name="Morin E."/>
            <person name="Murat C."/>
            <person name="Riley R."/>
            <person name="Ohm R."/>
            <person name="Sun H."/>
            <person name="Tunlid A."/>
            <person name="Henrissat B."/>
            <person name="Grigoriev I.V."/>
            <person name="Hibbett D.S."/>
            <person name="Martin F."/>
        </authorList>
    </citation>
    <scope>NUCLEOTIDE SEQUENCE [LARGE SCALE GENOMIC DNA]</scope>
    <source>
        <strain evidence="11">MAFF 305830</strain>
    </source>
</reference>
<dbReference type="PRINTS" id="PR00926">
    <property type="entry name" value="MITOCARRIER"/>
</dbReference>
<feature type="repeat" description="Solcar" evidence="8">
    <location>
        <begin position="254"/>
        <end position="342"/>
    </location>
</feature>
<dbReference type="OrthoDB" id="270584at2759"/>
<dbReference type="InterPro" id="IPR002067">
    <property type="entry name" value="MCP"/>
</dbReference>
<dbReference type="InterPro" id="IPR023395">
    <property type="entry name" value="MCP_dom_sf"/>
</dbReference>
<evidence type="ECO:0008006" key="12">
    <source>
        <dbReference type="Google" id="ProtNLM"/>
    </source>
</evidence>
<dbReference type="PANTHER" id="PTHR24089">
    <property type="entry name" value="SOLUTE CARRIER FAMILY 25"/>
    <property type="match status" value="1"/>
</dbReference>
<dbReference type="AlphaFoldDB" id="A0A0C2X1A9"/>
<proteinExistence type="inferred from homology"/>
<comment type="similarity">
    <text evidence="9">Belongs to the mitochondrial carrier (TC 2.A.29) family.</text>
</comment>
<evidence type="ECO:0000256" key="7">
    <source>
        <dbReference type="ARBA" id="ARBA00023136"/>
    </source>
</evidence>
<dbReference type="SUPFAM" id="SSF103506">
    <property type="entry name" value="Mitochondrial carrier"/>
    <property type="match status" value="1"/>
</dbReference>
<keyword evidence="4" id="KW-0677">Repeat</keyword>
<evidence type="ECO:0000256" key="9">
    <source>
        <dbReference type="RuleBase" id="RU000488"/>
    </source>
</evidence>
<dbReference type="GO" id="GO:0031966">
    <property type="term" value="C:mitochondrial membrane"/>
    <property type="evidence" value="ECO:0007669"/>
    <property type="project" value="UniProtKB-SubCell"/>
</dbReference>
<sequence>MTSKKPSPQEHQFVSLLSTQSLIAFIAGGTAGAASRTLVSPLERLKIIQQVQGASGGGATYNGVWNSLVRMWKEEGFRGYMRGNGVNCLRIVPYSAVQFTTYEFMKRVVVFQGFELNPFFRFGAGAIAGIVAVTSTYPLDIVRTRLSIASASFSRLDQNSAGSTGRLGSSASRGLHTSAGRNLATMAATGSSSIPRSEPLGVMTMAMKIMREEGGPRALYRGLVPTALGVAPYNGFNFAAYETLKPIICPPGKQNSHRKWLTGALAGTISQTLTYPLDFLRRKSQLASAKGFKQYNGAIDAARHVFKSEGVRGFYRGMWPNLIKAMPATAAQFWVYELVKDYLIAEWKP</sequence>
<gene>
    <name evidence="10" type="ORF">M408DRAFT_63862</name>
</gene>
<dbReference type="STRING" id="933852.A0A0C2X1A9"/>
<dbReference type="Proteomes" id="UP000054097">
    <property type="component" value="Unassembled WGS sequence"/>
</dbReference>
<evidence type="ECO:0000313" key="10">
    <source>
        <dbReference type="EMBL" id="KIM32048.1"/>
    </source>
</evidence>
<protein>
    <recommendedName>
        <fullName evidence="12">Mitochondrial carrier</fullName>
    </recommendedName>
</protein>
<keyword evidence="7 8" id="KW-0472">Membrane</keyword>
<evidence type="ECO:0000256" key="6">
    <source>
        <dbReference type="ARBA" id="ARBA00023128"/>
    </source>
</evidence>
<dbReference type="EMBL" id="KN824281">
    <property type="protein sequence ID" value="KIM32048.1"/>
    <property type="molecule type" value="Genomic_DNA"/>
</dbReference>
<keyword evidence="5" id="KW-1133">Transmembrane helix</keyword>
<name>A0A0C2X1A9_SERVB</name>
<accession>A0A0C2X1A9</accession>
<evidence type="ECO:0000313" key="11">
    <source>
        <dbReference type="Proteomes" id="UP000054097"/>
    </source>
</evidence>
<comment type="subcellular location">
    <subcellularLocation>
        <location evidence="1">Mitochondrion membrane</location>
        <topology evidence="1">Multi-pass membrane protein</topology>
    </subcellularLocation>
</comment>
<keyword evidence="2 9" id="KW-0813">Transport</keyword>
<evidence type="ECO:0000256" key="5">
    <source>
        <dbReference type="ARBA" id="ARBA00022989"/>
    </source>
</evidence>
<dbReference type="GO" id="GO:0055085">
    <property type="term" value="P:transmembrane transport"/>
    <property type="evidence" value="ECO:0007669"/>
    <property type="project" value="InterPro"/>
</dbReference>
<evidence type="ECO:0000256" key="1">
    <source>
        <dbReference type="ARBA" id="ARBA00004225"/>
    </source>
</evidence>
<dbReference type="InterPro" id="IPR018108">
    <property type="entry name" value="MCP_transmembrane"/>
</dbReference>
<evidence type="ECO:0000256" key="4">
    <source>
        <dbReference type="ARBA" id="ARBA00022737"/>
    </source>
</evidence>
<dbReference type="Pfam" id="PF00153">
    <property type="entry name" value="Mito_carr"/>
    <property type="match status" value="4"/>
</dbReference>
<evidence type="ECO:0000256" key="3">
    <source>
        <dbReference type="ARBA" id="ARBA00022692"/>
    </source>
</evidence>
<evidence type="ECO:0000256" key="8">
    <source>
        <dbReference type="PROSITE-ProRule" id="PRU00282"/>
    </source>
</evidence>
<keyword evidence="3 8" id="KW-0812">Transmembrane</keyword>
<feature type="repeat" description="Solcar" evidence="8">
    <location>
        <begin position="19"/>
        <end position="108"/>
    </location>
</feature>